<reference evidence="3" key="1">
    <citation type="journal article" date="2017" name="Mar. Drugs">
        <title>Myticalins: A Novel Multigenic Family of Linear, Cationic Antimicrobial Peptides from Marine Mussels (Mytilus spp.).</title>
        <authorList>
            <person name="Leoni G."/>
            <person name="De Poli A."/>
            <person name="Mardirossian M."/>
            <person name="Gambato S."/>
            <person name="Florian F."/>
            <person name="Venier P."/>
            <person name="Wilson D.N."/>
            <person name="Tossi A."/>
            <person name="Pallavicini A."/>
            <person name="Gerdol M."/>
        </authorList>
    </citation>
    <scope>NUCLEOTIDE SEQUENCE</scope>
</reference>
<feature type="region of interest" description="Disordered" evidence="1">
    <location>
        <begin position="51"/>
        <end position="102"/>
    </location>
</feature>
<sequence>MKAIILMLLTILVALYMINECEGRRRRWRRIRRGISIRLPKFATLNTERKRETLNDDIQDEDIESIDSEDGHLDERYVDMNDDDEVTDDIDERYVNDPHEDN</sequence>
<dbReference type="EMBL" id="MF432176">
    <property type="protein sequence ID" value="ASW15788.1"/>
    <property type="molecule type" value="mRNA"/>
</dbReference>
<evidence type="ECO:0000256" key="2">
    <source>
        <dbReference type="SAM" id="SignalP"/>
    </source>
</evidence>
<proteinExistence type="evidence at transcript level"/>
<feature type="compositionally biased region" description="Basic and acidic residues" evidence="1">
    <location>
        <begin position="69"/>
        <end position="79"/>
    </location>
</feature>
<dbReference type="SMR" id="A0A286RMU6"/>
<dbReference type="AlphaFoldDB" id="A0A286RMU6"/>
<keyword evidence="2" id="KW-0732">Signal</keyword>
<feature type="compositionally biased region" description="Acidic residues" evidence="1">
    <location>
        <begin position="80"/>
        <end position="91"/>
    </location>
</feature>
<feature type="compositionally biased region" description="Basic and acidic residues" evidence="1">
    <location>
        <begin position="92"/>
        <end position="102"/>
    </location>
</feature>
<name>A0A286RMU6_MYTCA</name>
<evidence type="ECO:0000313" key="3">
    <source>
        <dbReference type="EMBL" id="ASW15788.1"/>
    </source>
</evidence>
<feature type="signal peptide" evidence="2">
    <location>
        <begin position="1"/>
        <end position="23"/>
    </location>
</feature>
<feature type="chain" id="PRO_5012741656" evidence="2">
    <location>
        <begin position="24"/>
        <end position="102"/>
    </location>
</feature>
<accession>A0A286RMU6</accession>
<evidence type="ECO:0000256" key="1">
    <source>
        <dbReference type="SAM" id="MobiDB-lite"/>
    </source>
</evidence>
<organism evidence="3">
    <name type="scientific">Mytilus californianus</name>
    <name type="common">California mussel</name>
    <dbReference type="NCBI Taxonomy" id="6549"/>
    <lineage>
        <taxon>Eukaryota</taxon>
        <taxon>Metazoa</taxon>
        <taxon>Spiralia</taxon>
        <taxon>Lophotrochozoa</taxon>
        <taxon>Mollusca</taxon>
        <taxon>Bivalvia</taxon>
        <taxon>Autobranchia</taxon>
        <taxon>Pteriomorphia</taxon>
        <taxon>Mytilida</taxon>
        <taxon>Mytiloidea</taxon>
        <taxon>Mytilidae</taxon>
        <taxon>Mytilinae</taxon>
        <taxon>Mytilus</taxon>
    </lineage>
</organism>
<feature type="compositionally biased region" description="Acidic residues" evidence="1">
    <location>
        <begin position="55"/>
        <end position="68"/>
    </location>
</feature>
<protein>
    <submittedName>
        <fullName evidence="3">Myticalin C7</fullName>
    </submittedName>
</protein>